<feature type="binding site" evidence="12">
    <location>
        <position position="151"/>
    </location>
    <ligand>
        <name>Zn(2+)</name>
        <dbReference type="ChEBI" id="CHEBI:29105"/>
        <note>catalytic</note>
    </ligand>
</feature>
<evidence type="ECO:0000313" key="15">
    <source>
        <dbReference type="Proteomes" id="UP000178369"/>
    </source>
</evidence>
<keyword evidence="6 12" id="KW-0479">Metal-binding</keyword>
<dbReference type="PANTHER" id="PTHR43221">
    <property type="entry name" value="PROTEASE HTPX"/>
    <property type="match status" value="1"/>
</dbReference>
<keyword evidence="7 12" id="KW-0378">Hydrolase</keyword>
<dbReference type="InterPro" id="IPR022919">
    <property type="entry name" value="Pept_M48_protease_HtpX"/>
</dbReference>
<feature type="domain" description="Peptidase M48" evidence="13">
    <location>
        <begin position="81"/>
        <end position="304"/>
    </location>
</feature>
<accession>A0A1F5HNM1</accession>
<dbReference type="Proteomes" id="UP000178369">
    <property type="component" value="Unassembled WGS sequence"/>
</dbReference>
<dbReference type="InterPro" id="IPR001915">
    <property type="entry name" value="Peptidase_M48"/>
</dbReference>
<dbReference type="Gene3D" id="3.30.2010.10">
    <property type="entry name" value="Metalloproteases ('zincins'), catalytic domain"/>
    <property type="match status" value="1"/>
</dbReference>
<protein>
    <recommendedName>
        <fullName evidence="12">Protease HtpX homolog</fullName>
        <ecNumber evidence="12">3.4.24.-</ecNumber>
    </recommendedName>
</protein>
<keyword evidence="5 12" id="KW-0812">Transmembrane</keyword>
<dbReference type="GO" id="GO:0006508">
    <property type="term" value="P:proteolysis"/>
    <property type="evidence" value="ECO:0007669"/>
    <property type="project" value="UniProtKB-KW"/>
</dbReference>
<dbReference type="PANTHER" id="PTHR43221:SF1">
    <property type="entry name" value="PROTEASE HTPX"/>
    <property type="match status" value="1"/>
</dbReference>
<gene>
    <name evidence="12" type="primary">htpX</name>
    <name evidence="14" type="ORF">A3F45_01575</name>
</gene>
<proteinExistence type="inferred from homology"/>
<dbReference type="EMBL" id="MFBL01000004">
    <property type="protein sequence ID" value="OGE05645.1"/>
    <property type="molecule type" value="Genomic_DNA"/>
</dbReference>
<feature type="binding site" evidence="12">
    <location>
        <position position="147"/>
    </location>
    <ligand>
        <name>Zn(2+)</name>
        <dbReference type="ChEBI" id="CHEBI:29105"/>
        <note>catalytic</note>
    </ligand>
</feature>
<comment type="caution">
    <text evidence="14">The sequence shown here is derived from an EMBL/GenBank/DDBJ whole genome shotgun (WGS) entry which is preliminary data.</text>
</comment>
<dbReference type="CDD" id="cd07340">
    <property type="entry name" value="M48B_Htpx_like"/>
    <property type="match status" value="1"/>
</dbReference>
<name>A0A1F5HNM1_9BACT</name>
<evidence type="ECO:0000313" key="14">
    <source>
        <dbReference type="EMBL" id="OGE05645.1"/>
    </source>
</evidence>
<evidence type="ECO:0000256" key="6">
    <source>
        <dbReference type="ARBA" id="ARBA00022723"/>
    </source>
</evidence>
<keyword evidence="10 12" id="KW-0482">Metalloprotease</keyword>
<feature type="transmembrane region" description="Helical" evidence="12">
    <location>
        <begin position="159"/>
        <end position="178"/>
    </location>
</feature>
<dbReference type="Pfam" id="PF01435">
    <property type="entry name" value="Peptidase_M48"/>
    <property type="match status" value="1"/>
</dbReference>
<dbReference type="GO" id="GO:0008270">
    <property type="term" value="F:zinc ion binding"/>
    <property type="evidence" value="ECO:0007669"/>
    <property type="project" value="UniProtKB-UniRule"/>
</dbReference>
<evidence type="ECO:0000256" key="2">
    <source>
        <dbReference type="ARBA" id="ARBA00009779"/>
    </source>
</evidence>
<dbReference type="GO" id="GO:0004222">
    <property type="term" value="F:metalloendopeptidase activity"/>
    <property type="evidence" value="ECO:0007669"/>
    <property type="project" value="UniProtKB-UniRule"/>
</dbReference>
<keyword evidence="3 12" id="KW-1003">Cell membrane</keyword>
<evidence type="ECO:0000256" key="8">
    <source>
        <dbReference type="ARBA" id="ARBA00022833"/>
    </source>
</evidence>
<evidence type="ECO:0000256" key="7">
    <source>
        <dbReference type="ARBA" id="ARBA00022801"/>
    </source>
</evidence>
<evidence type="ECO:0000256" key="3">
    <source>
        <dbReference type="ARBA" id="ARBA00022475"/>
    </source>
</evidence>
<comment type="subcellular location">
    <subcellularLocation>
        <location evidence="1 12">Cell membrane</location>
        <topology evidence="1 12">Multi-pass membrane protein</topology>
    </subcellularLocation>
</comment>
<feature type="transmembrane region" description="Helical" evidence="12">
    <location>
        <begin position="12"/>
        <end position="32"/>
    </location>
</feature>
<dbReference type="InterPro" id="IPR050083">
    <property type="entry name" value="HtpX_protease"/>
</dbReference>
<evidence type="ECO:0000256" key="5">
    <source>
        <dbReference type="ARBA" id="ARBA00022692"/>
    </source>
</evidence>
<sequence>MTAYTQVSANRFKTWLIMFLFGSFITFVAFVFARGLGFPTPSALGFTGIALIISGLINFFSYYNSDKIVMAISGAKKIQKKDNPEVFRIVENLSIASGLPSPKIYIINDSAPNAFATGRDPKHAAIAFTSGILDKLNKLELEGVAAHELSHVGNYDTRLMTIVSILVGTIALLADMFIRITWMGGGRDRDNDRGQAGAIFAVIGIILAILSPIIAILIQLAISRKREFLADASGALLTRNPDSLADALLKIAKDKEPLEVANKATAHLYIENPFKNPQKLTGTFANLFNTHPPVEDRIKALRAMQ</sequence>
<keyword evidence="8 12" id="KW-0862">Zinc</keyword>
<evidence type="ECO:0000256" key="12">
    <source>
        <dbReference type="HAMAP-Rule" id="MF_00188"/>
    </source>
</evidence>
<feature type="transmembrane region" description="Helical" evidence="12">
    <location>
        <begin position="44"/>
        <end position="63"/>
    </location>
</feature>
<evidence type="ECO:0000259" key="13">
    <source>
        <dbReference type="Pfam" id="PF01435"/>
    </source>
</evidence>
<keyword evidence="9 12" id="KW-1133">Transmembrane helix</keyword>
<dbReference type="EC" id="3.4.24.-" evidence="12"/>
<evidence type="ECO:0000256" key="1">
    <source>
        <dbReference type="ARBA" id="ARBA00004651"/>
    </source>
</evidence>
<evidence type="ECO:0000256" key="9">
    <source>
        <dbReference type="ARBA" id="ARBA00022989"/>
    </source>
</evidence>
<organism evidence="14 15">
    <name type="scientific">Candidatus Curtissbacteria bacterium RIFCSPHIGHO2_12_FULL_41_17</name>
    <dbReference type="NCBI Taxonomy" id="1797722"/>
    <lineage>
        <taxon>Bacteria</taxon>
        <taxon>Candidatus Curtissiibacteriota</taxon>
    </lineage>
</organism>
<feature type="binding site" evidence="12">
    <location>
        <position position="227"/>
    </location>
    <ligand>
        <name>Zn(2+)</name>
        <dbReference type="ChEBI" id="CHEBI:29105"/>
        <note>catalytic</note>
    </ligand>
</feature>
<evidence type="ECO:0000256" key="11">
    <source>
        <dbReference type="ARBA" id="ARBA00023136"/>
    </source>
</evidence>
<dbReference type="HAMAP" id="MF_00188">
    <property type="entry name" value="Pept_M48_protease_HtpX"/>
    <property type="match status" value="1"/>
</dbReference>
<feature type="transmembrane region" description="Helical" evidence="12">
    <location>
        <begin position="198"/>
        <end position="218"/>
    </location>
</feature>
<comment type="cofactor">
    <cofactor evidence="12">
        <name>Zn(2+)</name>
        <dbReference type="ChEBI" id="CHEBI:29105"/>
    </cofactor>
    <text evidence="12">Binds 1 zinc ion per subunit.</text>
</comment>
<keyword evidence="4 12" id="KW-0645">Protease</keyword>
<dbReference type="GO" id="GO:0005886">
    <property type="term" value="C:plasma membrane"/>
    <property type="evidence" value="ECO:0007669"/>
    <property type="project" value="UniProtKB-SubCell"/>
</dbReference>
<evidence type="ECO:0000256" key="4">
    <source>
        <dbReference type="ARBA" id="ARBA00022670"/>
    </source>
</evidence>
<keyword evidence="11 12" id="KW-0472">Membrane</keyword>
<dbReference type="AlphaFoldDB" id="A0A1F5HNM1"/>
<comment type="similarity">
    <text evidence="2 12">Belongs to the peptidase M48B family.</text>
</comment>
<feature type="active site" evidence="12">
    <location>
        <position position="148"/>
    </location>
</feature>
<evidence type="ECO:0000256" key="10">
    <source>
        <dbReference type="ARBA" id="ARBA00023049"/>
    </source>
</evidence>
<reference evidence="14 15" key="1">
    <citation type="journal article" date="2016" name="Nat. Commun.">
        <title>Thousands of microbial genomes shed light on interconnected biogeochemical processes in an aquifer system.</title>
        <authorList>
            <person name="Anantharaman K."/>
            <person name="Brown C.T."/>
            <person name="Hug L.A."/>
            <person name="Sharon I."/>
            <person name="Castelle C.J."/>
            <person name="Probst A.J."/>
            <person name="Thomas B.C."/>
            <person name="Singh A."/>
            <person name="Wilkins M.J."/>
            <person name="Karaoz U."/>
            <person name="Brodie E.L."/>
            <person name="Williams K.H."/>
            <person name="Hubbard S.S."/>
            <person name="Banfield J.F."/>
        </authorList>
    </citation>
    <scope>NUCLEOTIDE SEQUENCE [LARGE SCALE GENOMIC DNA]</scope>
</reference>